<dbReference type="HAMAP" id="MF_01225_A">
    <property type="entry name" value="MoaA_A"/>
    <property type="match status" value="1"/>
</dbReference>
<dbReference type="SUPFAM" id="SSF102114">
    <property type="entry name" value="Radical SAM enzymes"/>
    <property type="match status" value="1"/>
</dbReference>
<feature type="binding site" evidence="11">
    <location>
        <position position="25"/>
    </location>
    <ligand>
        <name>GTP</name>
        <dbReference type="ChEBI" id="CHEBI:37565"/>
    </ligand>
</feature>
<keyword evidence="9 11" id="KW-0456">Lyase</keyword>
<dbReference type="InterPro" id="IPR007197">
    <property type="entry name" value="rSAM"/>
</dbReference>
<comment type="similarity">
    <text evidence="11">Belongs to the radical SAM superfamily. MoaA family.</text>
</comment>
<comment type="catalytic activity">
    <reaction evidence="10 11">
        <text>GTP + AH2 + S-adenosyl-L-methionine = (8S)-3',8-cyclo-7,8-dihydroguanosine 5'-triphosphate + 5'-deoxyadenosine + L-methionine + A + H(+)</text>
        <dbReference type="Rhea" id="RHEA:49576"/>
        <dbReference type="ChEBI" id="CHEBI:13193"/>
        <dbReference type="ChEBI" id="CHEBI:15378"/>
        <dbReference type="ChEBI" id="CHEBI:17319"/>
        <dbReference type="ChEBI" id="CHEBI:17499"/>
        <dbReference type="ChEBI" id="CHEBI:37565"/>
        <dbReference type="ChEBI" id="CHEBI:57844"/>
        <dbReference type="ChEBI" id="CHEBI:59789"/>
        <dbReference type="ChEBI" id="CHEBI:131766"/>
        <dbReference type="EC" id="4.1.99.22"/>
    </reaction>
</comment>
<feature type="binding site" evidence="11">
    <location>
        <position position="100"/>
    </location>
    <ligand>
        <name>GTP</name>
        <dbReference type="ChEBI" id="CHEBI:37565"/>
    </ligand>
</feature>
<dbReference type="Proteomes" id="UP000000391">
    <property type="component" value="Chromosome"/>
</dbReference>
<evidence type="ECO:0000256" key="10">
    <source>
        <dbReference type="ARBA" id="ARBA00048697"/>
    </source>
</evidence>
<accession>D7E961</accession>
<dbReference type="GO" id="GO:0061799">
    <property type="term" value="F:cyclic pyranopterin monophosphate synthase activity"/>
    <property type="evidence" value="ECO:0007669"/>
    <property type="project" value="TreeGrafter"/>
</dbReference>
<dbReference type="PROSITE" id="PS51918">
    <property type="entry name" value="RADICAL_SAM"/>
    <property type="match status" value="1"/>
</dbReference>
<gene>
    <name evidence="11" type="primary">moaA</name>
    <name evidence="13" type="ordered locus">Metev_1127</name>
</gene>
<keyword evidence="8 11" id="KW-0501">Molybdenum cofactor biosynthesis</keyword>
<evidence type="ECO:0000256" key="2">
    <source>
        <dbReference type="ARBA" id="ARBA00022691"/>
    </source>
</evidence>
<dbReference type="Pfam" id="PF04055">
    <property type="entry name" value="Radical_SAM"/>
    <property type="match status" value="1"/>
</dbReference>
<dbReference type="InterPro" id="IPR000385">
    <property type="entry name" value="MoaA_NifB_PqqE_Fe-S-bd_CS"/>
</dbReference>
<dbReference type="UniPathway" id="UPA00344"/>
<dbReference type="CDD" id="cd01335">
    <property type="entry name" value="Radical_SAM"/>
    <property type="match status" value="1"/>
</dbReference>
<dbReference type="KEGG" id="mev:Metev_1127"/>
<dbReference type="GO" id="GO:0046872">
    <property type="term" value="F:metal ion binding"/>
    <property type="evidence" value="ECO:0007669"/>
    <property type="project" value="UniProtKB-KW"/>
</dbReference>
<feature type="binding site" evidence="11">
    <location>
        <position position="36"/>
    </location>
    <ligand>
        <name>[4Fe-4S] cluster</name>
        <dbReference type="ChEBI" id="CHEBI:49883"/>
        <label>1</label>
        <note>4Fe-4S-S-AdoMet</note>
    </ligand>
</feature>
<dbReference type="SFLD" id="SFLDG01386">
    <property type="entry name" value="main_SPASM_domain-containing"/>
    <property type="match status" value="1"/>
</dbReference>
<dbReference type="Pfam" id="PF06463">
    <property type="entry name" value="Mob_synth_C"/>
    <property type="match status" value="1"/>
</dbReference>
<feature type="binding site" evidence="11">
    <location>
        <position position="38"/>
    </location>
    <ligand>
        <name>S-adenosyl-L-methionine</name>
        <dbReference type="ChEBI" id="CHEBI:59789"/>
    </ligand>
</feature>
<keyword evidence="5 11" id="KW-0408">Iron</keyword>
<organism evidence="13 14">
    <name type="scientific">Methanohalobium evestigatum (strain ATCC BAA-1072 / DSM 3721 / NBRC 107634 / OCM 161 / Z-7303)</name>
    <dbReference type="NCBI Taxonomy" id="644295"/>
    <lineage>
        <taxon>Archaea</taxon>
        <taxon>Methanobacteriati</taxon>
        <taxon>Methanobacteriota</taxon>
        <taxon>Stenosarchaea group</taxon>
        <taxon>Methanomicrobia</taxon>
        <taxon>Methanosarcinales</taxon>
        <taxon>Methanosarcinaceae</taxon>
        <taxon>Methanohalobium</taxon>
    </lineage>
</organism>
<keyword evidence="4 11" id="KW-0547">Nucleotide-binding</keyword>
<feature type="binding site" evidence="11">
    <location>
        <position position="257"/>
    </location>
    <ligand>
        <name>[4Fe-4S] cluster</name>
        <dbReference type="ChEBI" id="CHEBI:49883"/>
        <label>2</label>
        <note>4Fe-4S-substrate</note>
    </ligand>
</feature>
<feature type="binding site" evidence="11">
    <location>
        <position position="163"/>
    </location>
    <ligand>
        <name>GTP</name>
        <dbReference type="ChEBI" id="CHEBI:37565"/>
    </ligand>
</feature>
<evidence type="ECO:0000256" key="11">
    <source>
        <dbReference type="HAMAP-Rule" id="MF_01225"/>
    </source>
</evidence>
<dbReference type="SFLD" id="SFLDS00029">
    <property type="entry name" value="Radical_SAM"/>
    <property type="match status" value="1"/>
</dbReference>
<feature type="binding site" evidence="11">
    <location>
        <position position="39"/>
    </location>
    <ligand>
        <name>[4Fe-4S] cluster</name>
        <dbReference type="ChEBI" id="CHEBI:49883"/>
        <label>1</label>
        <note>4Fe-4S-S-AdoMet</note>
    </ligand>
</feature>
<keyword evidence="14" id="KW-1185">Reference proteome</keyword>
<dbReference type="CDD" id="cd21117">
    <property type="entry name" value="Twitch_MoaA"/>
    <property type="match status" value="1"/>
</dbReference>
<dbReference type="InterPro" id="IPR013785">
    <property type="entry name" value="Aldolase_TIM"/>
</dbReference>
<dbReference type="GO" id="GO:1904047">
    <property type="term" value="F:S-adenosyl-L-methionine binding"/>
    <property type="evidence" value="ECO:0007669"/>
    <property type="project" value="UniProtKB-UniRule"/>
</dbReference>
<proteinExistence type="inferred from homology"/>
<evidence type="ECO:0000256" key="4">
    <source>
        <dbReference type="ARBA" id="ARBA00022741"/>
    </source>
</evidence>
<evidence type="ECO:0000313" key="13">
    <source>
        <dbReference type="EMBL" id="ADI74009.1"/>
    </source>
</evidence>
<protein>
    <recommendedName>
        <fullName evidence="11">Probable GTP 3',8-cyclase</fullName>
        <ecNumber evidence="11">4.1.99.22</ecNumber>
    </recommendedName>
    <alternativeName>
        <fullName evidence="11">Molybdenum cofactor biosynthesis protein A</fullName>
    </alternativeName>
</protein>
<dbReference type="PANTHER" id="PTHR22960:SF0">
    <property type="entry name" value="MOLYBDENUM COFACTOR BIOSYNTHESIS PROTEIN 1"/>
    <property type="match status" value="1"/>
</dbReference>
<feature type="binding site" evidence="11">
    <location>
        <begin position="262"/>
        <end position="264"/>
    </location>
    <ligand>
        <name>GTP</name>
        <dbReference type="ChEBI" id="CHEBI:37565"/>
    </ligand>
</feature>
<reference evidence="13 14" key="1">
    <citation type="submission" date="2010-06" db="EMBL/GenBank/DDBJ databases">
        <title>Complete sequence chromosome of Methanohalobium evestigatum Z-7303.</title>
        <authorList>
            <consortium name="US DOE Joint Genome Institute"/>
            <person name="Lucas S."/>
            <person name="Copeland A."/>
            <person name="Lapidus A."/>
            <person name="Cheng J.-F."/>
            <person name="Bruce D."/>
            <person name="Goodwin L."/>
            <person name="Pitluck S."/>
            <person name="Saunders E."/>
            <person name="Detter J.C."/>
            <person name="Han C."/>
            <person name="Tapia R."/>
            <person name="Land M."/>
            <person name="Hauser L."/>
            <person name="Kyrpides N."/>
            <person name="Mikhailova N."/>
            <person name="Sieprawska-Lupa M."/>
            <person name="Whitman W.B."/>
            <person name="Anderson I."/>
            <person name="Woyke T."/>
        </authorList>
    </citation>
    <scope>NUCLEOTIDE SEQUENCE [LARGE SCALE GENOMIC DNA]</scope>
    <source>
        <strain evidence="14">ATCC BAA-1072 / DSM 3721 / NBRC 107634 / OCM 161 / Z-7303</strain>
    </source>
</reference>
<dbReference type="PANTHER" id="PTHR22960">
    <property type="entry name" value="MOLYBDOPTERIN COFACTOR SYNTHESIS PROTEIN A"/>
    <property type="match status" value="1"/>
</dbReference>
<comment type="cofactor">
    <cofactor evidence="11">
        <name>[4Fe-4S] cluster</name>
        <dbReference type="ChEBI" id="CHEBI:49883"/>
    </cofactor>
    <text evidence="11">Binds 2 [4Fe-4S] clusters. Binds 1 [4Fe-4S] cluster coordinated with 3 cysteines and an exchangeable S-adenosyl-L-methionine and 1 [4Fe-4S] cluster coordinated with 3 cysteines and the GTP-derived substrate.</text>
</comment>
<keyword evidence="6 11" id="KW-0411">Iron-sulfur</keyword>
<evidence type="ECO:0000256" key="9">
    <source>
        <dbReference type="ARBA" id="ARBA00023239"/>
    </source>
</evidence>
<dbReference type="InterPro" id="IPR040064">
    <property type="entry name" value="MoaA-like"/>
</dbReference>
<feature type="binding site" evidence="11">
    <location>
        <position position="124"/>
    </location>
    <ligand>
        <name>S-adenosyl-L-methionine</name>
        <dbReference type="ChEBI" id="CHEBI:59789"/>
    </ligand>
</feature>
<feature type="binding site" evidence="11">
    <location>
        <position position="260"/>
    </location>
    <ligand>
        <name>[4Fe-4S] cluster</name>
        <dbReference type="ChEBI" id="CHEBI:49883"/>
        <label>2</label>
        <note>4Fe-4S-substrate</note>
    </ligand>
</feature>
<feature type="binding site" evidence="11">
    <location>
        <position position="32"/>
    </location>
    <ligand>
        <name>[4Fe-4S] cluster</name>
        <dbReference type="ChEBI" id="CHEBI:49883"/>
        <label>1</label>
        <note>4Fe-4S-S-AdoMet</note>
    </ligand>
</feature>
<feature type="binding site" evidence="11">
    <location>
        <position position="76"/>
    </location>
    <ligand>
        <name>S-adenosyl-L-methionine</name>
        <dbReference type="ChEBI" id="CHEBI:59789"/>
    </ligand>
</feature>
<dbReference type="InterPro" id="IPR050105">
    <property type="entry name" value="MoCo_biosynth_MoaA/MoaC"/>
</dbReference>
<evidence type="ECO:0000313" key="14">
    <source>
        <dbReference type="Proteomes" id="UP000000391"/>
    </source>
</evidence>
<evidence type="ECO:0000256" key="7">
    <source>
        <dbReference type="ARBA" id="ARBA00023134"/>
    </source>
</evidence>
<dbReference type="Gene3D" id="3.20.20.70">
    <property type="entry name" value="Aldolase class I"/>
    <property type="match status" value="1"/>
</dbReference>
<dbReference type="InterPro" id="IPR013485">
    <property type="entry name" value="MoaA_arc"/>
</dbReference>
<dbReference type="SMART" id="SM00729">
    <property type="entry name" value="Elp3"/>
    <property type="match status" value="1"/>
</dbReference>
<dbReference type="NCBIfam" id="TIGR02668">
    <property type="entry name" value="moaA_archaeal"/>
    <property type="match status" value="1"/>
</dbReference>
<evidence type="ECO:0000256" key="6">
    <source>
        <dbReference type="ARBA" id="ARBA00023014"/>
    </source>
</evidence>
<comment type="pathway">
    <text evidence="11">Cofactor biosynthesis; molybdopterin biosynthesis.</text>
</comment>
<dbReference type="PROSITE" id="PS01305">
    <property type="entry name" value="MOAA_NIFB_PQQE"/>
    <property type="match status" value="1"/>
</dbReference>
<dbReference type="SFLD" id="SFLDG01067">
    <property type="entry name" value="SPASM/twitch_domain_containing"/>
    <property type="match status" value="1"/>
</dbReference>
<dbReference type="GO" id="GO:0051539">
    <property type="term" value="F:4 iron, 4 sulfur cluster binding"/>
    <property type="evidence" value="ECO:0007669"/>
    <property type="project" value="UniProtKB-UniRule"/>
</dbReference>
<evidence type="ECO:0000256" key="5">
    <source>
        <dbReference type="ARBA" id="ARBA00023004"/>
    </source>
</evidence>
<dbReference type="GO" id="GO:0005525">
    <property type="term" value="F:GTP binding"/>
    <property type="evidence" value="ECO:0007669"/>
    <property type="project" value="UniProtKB-UniRule"/>
</dbReference>
<sequence length="308" mass="34914">MFSHSQCNNQEVLVDSYGRRVTSLRISITNRCNLNCIYCHHEGNSSSKKEMSVDDISKIVHTASCYGVNKIKFSGGEPLVRDDFEQILQSLPPLKEISATTNGVLLKDRAHELKAAGLDRINISLDTLDPECYQFITGGKQGTLEQVIEGIKASVDAGLTPVKLNVILLKGINDTKIDEMIEFIRSFDGNVILQLIELMDFEFEVYHQYRVDIQAIENELESRADEIRVRSMHRRKKYIIDSAEIELVRPIDNTQFCANCNRLRVTADGKLKPCLLVDNNLVDVSEASSEKMDELLKLAVSRRVPYYR</sequence>
<dbReference type="SFLD" id="SFLDG01383">
    <property type="entry name" value="cyclic_pyranopterin_phosphate"/>
    <property type="match status" value="1"/>
</dbReference>
<dbReference type="GO" id="GO:0061798">
    <property type="term" value="F:GTP 3',8'-cyclase activity"/>
    <property type="evidence" value="ECO:0007669"/>
    <property type="project" value="UniProtKB-UniRule"/>
</dbReference>
<keyword evidence="7 11" id="KW-0342">GTP-binding</keyword>
<dbReference type="STRING" id="644295.Metev_1127"/>
<keyword evidence="3 11" id="KW-0479">Metal-binding</keyword>
<evidence type="ECO:0000256" key="3">
    <source>
        <dbReference type="ARBA" id="ARBA00022723"/>
    </source>
</evidence>
<evidence type="ECO:0000256" key="1">
    <source>
        <dbReference type="ARBA" id="ARBA00022485"/>
    </source>
</evidence>
<dbReference type="NCBIfam" id="NF001199">
    <property type="entry name" value="PRK00164.2-1"/>
    <property type="match status" value="1"/>
</dbReference>
<dbReference type="EC" id="4.1.99.22" evidence="11"/>
<keyword evidence="2 11" id="KW-0949">S-adenosyl-L-methionine</keyword>
<feature type="domain" description="Radical SAM core" evidence="12">
    <location>
        <begin position="16"/>
        <end position="244"/>
    </location>
</feature>
<keyword evidence="1 11" id="KW-0004">4Fe-4S</keyword>
<comment type="caution">
    <text evidence="11">Lacks conserved residue(s) required for the propagation of feature annotation.</text>
</comment>
<dbReference type="InterPro" id="IPR058240">
    <property type="entry name" value="rSAM_sf"/>
</dbReference>
<name>D7E961_METEZ</name>
<evidence type="ECO:0000259" key="12">
    <source>
        <dbReference type="PROSITE" id="PS51918"/>
    </source>
</evidence>
<dbReference type="InterPro" id="IPR006638">
    <property type="entry name" value="Elp3/MiaA/NifB-like_rSAM"/>
</dbReference>
<comment type="function">
    <text evidence="11">Catalyzes the cyclization of GTP to (8S)-3',8-cyclo-7,8-dihydroguanosine 5'-triphosphate.</text>
</comment>
<feature type="binding site" evidence="11">
    <location>
        <position position="274"/>
    </location>
    <ligand>
        <name>[4Fe-4S] cluster</name>
        <dbReference type="ChEBI" id="CHEBI:49883"/>
        <label>2</label>
        <note>4Fe-4S-substrate</note>
    </ligand>
</feature>
<feature type="binding site" evidence="11">
    <location>
        <position position="72"/>
    </location>
    <ligand>
        <name>GTP</name>
        <dbReference type="ChEBI" id="CHEBI:37565"/>
    </ligand>
</feature>
<dbReference type="GO" id="GO:0006777">
    <property type="term" value="P:Mo-molybdopterin cofactor biosynthetic process"/>
    <property type="evidence" value="ECO:0007669"/>
    <property type="project" value="UniProtKB-UniRule"/>
</dbReference>
<dbReference type="HOGENOM" id="CLU_009273_0_1_2"/>
<dbReference type="EMBL" id="CP002069">
    <property type="protein sequence ID" value="ADI74009.1"/>
    <property type="molecule type" value="Genomic_DNA"/>
</dbReference>
<evidence type="ECO:0000256" key="8">
    <source>
        <dbReference type="ARBA" id="ARBA00023150"/>
    </source>
</evidence>
<dbReference type="InterPro" id="IPR010505">
    <property type="entry name" value="MoaA_twitch"/>
</dbReference>
<dbReference type="AlphaFoldDB" id="D7E961"/>